<reference evidence="1" key="1">
    <citation type="submission" date="2021-03" db="EMBL/GenBank/DDBJ databases">
        <authorList>
            <person name="Tran Van P."/>
        </authorList>
    </citation>
    <scope>NUCLEOTIDE SEQUENCE</scope>
</reference>
<dbReference type="Proteomes" id="UP001153148">
    <property type="component" value="Unassembled WGS sequence"/>
</dbReference>
<evidence type="ECO:0000313" key="2">
    <source>
        <dbReference type="Proteomes" id="UP001153148"/>
    </source>
</evidence>
<organism evidence="1 2">
    <name type="scientific">Timema podura</name>
    <name type="common">Walking stick</name>
    <dbReference type="NCBI Taxonomy" id="61482"/>
    <lineage>
        <taxon>Eukaryota</taxon>
        <taxon>Metazoa</taxon>
        <taxon>Ecdysozoa</taxon>
        <taxon>Arthropoda</taxon>
        <taxon>Hexapoda</taxon>
        <taxon>Insecta</taxon>
        <taxon>Pterygota</taxon>
        <taxon>Neoptera</taxon>
        <taxon>Polyneoptera</taxon>
        <taxon>Phasmatodea</taxon>
        <taxon>Timematodea</taxon>
        <taxon>Timematoidea</taxon>
        <taxon>Timematidae</taxon>
        <taxon>Timema</taxon>
    </lineage>
</organism>
<protein>
    <submittedName>
        <fullName evidence="1">Uncharacterized protein</fullName>
    </submittedName>
</protein>
<dbReference type="EMBL" id="CAJPIN010074514">
    <property type="protein sequence ID" value="CAG2067751.1"/>
    <property type="molecule type" value="Genomic_DNA"/>
</dbReference>
<comment type="caution">
    <text evidence="1">The sequence shown here is derived from an EMBL/GenBank/DDBJ whole genome shotgun (WGS) entry which is preliminary data.</text>
</comment>
<accession>A0ABN7PJ13</accession>
<keyword evidence="2" id="KW-1185">Reference proteome</keyword>
<name>A0ABN7PJ13_TIMPD</name>
<proteinExistence type="predicted"/>
<feature type="non-terminal residue" evidence="1">
    <location>
        <position position="92"/>
    </location>
</feature>
<gene>
    <name evidence="1" type="ORF">TPAB3V08_LOCUS14694</name>
</gene>
<sequence>MLLRPITKNSARNCSRGNVTSLVSKNSVTILYCSFVYKLLGWMKYLLWFLPHICLSRGLNMFSAQVVKNIRCRQLKDDKTFVCTLDPSHLCC</sequence>
<evidence type="ECO:0000313" key="1">
    <source>
        <dbReference type="EMBL" id="CAG2067751.1"/>
    </source>
</evidence>